<feature type="transmembrane region" description="Helical" evidence="16">
    <location>
        <begin position="309"/>
        <end position="329"/>
    </location>
</feature>
<keyword evidence="8 17" id="KW-0808">Transferase</keyword>
<protein>
    <recommendedName>
        <fullName evidence="5">ceramide glucosyltransferase</fullName>
        <ecNumber evidence="5">2.4.1.80</ecNumber>
    </recommendedName>
</protein>
<feature type="transmembrane region" description="Helical" evidence="16">
    <location>
        <begin position="6"/>
        <end position="32"/>
    </location>
</feature>
<comment type="catalytic activity">
    <reaction evidence="15">
        <text>N-(9Z-octadecenoyl)-sphing-4-enine + UDP-alpha-D-xylose = beta-D-xylosyl-(1&lt;-&gt;1')-N-(9Z-octadecenoyl)-sphing-4-enine + UDP + H(+)</text>
        <dbReference type="Rhea" id="RHEA:70247"/>
        <dbReference type="ChEBI" id="CHEBI:15378"/>
        <dbReference type="ChEBI" id="CHEBI:57632"/>
        <dbReference type="ChEBI" id="CHEBI:58223"/>
        <dbReference type="ChEBI" id="CHEBI:77996"/>
        <dbReference type="ChEBI" id="CHEBI:189081"/>
    </reaction>
    <physiologicalReaction direction="left-to-right" evidence="15">
        <dbReference type="Rhea" id="RHEA:70248"/>
    </physiologicalReaction>
</comment>
<gene>
    <name evidence="17" type="ORF">MCOR_33381</name>
</gene>
<dbReference type="Gene3D" id="3.90.550.10">
    <property type="entry name" value="Spore Coat Polysaccharide Biosynthesis Protein SpsA, Chain A"/>
    <property type="match status" value="1"/>
</dbReference>
<dbReference type="EC" id="2.4.1.80" evidence="5"/>
<keyword evidence="9 16" id="KW-0812">Transmembrane</keyword>
<evidence type="ECO:0000256" key="5">
    <source>
        <dbReference type="ARBA" id="ARBA00012699"/>
    </source>
</evidence>
<dbReference type="AlphaFoldDB" id="A0A6J8CRC7"/>
<dbReference type="Pfam" id="PF13506">
    <property type="entry name" value="Glyco_transf_21"/>
    <property type="match status" value="1"/>
</dbReference>
<comment type="catalytic activity">
    <reaction evidence="14">
        <text>UDP-alpha-D-xylose + an N-acylsphing-4-enine = a beta-D-xylosyl-(1&lt;-&gt;1')-N-acylsphing-4-enine + UDP + H(+)</text>
        <dbReference type="Rhea" id="RHEA:70243"/>
        <dbReference type="ChEBI" id="CHEBI:15378"/>
        <dbReference type="ChEBI" id="CHEBI:52639"/>
        <dbReference type="ChEBI" id="CHEBI:57632"/>
        <dbReference type="ChEBI" id="CHEBI:58223"/>
        <dbReference type="ChEBI" id="CHEBI:189068"/>
    </reaction>
    <physiologicalReaction direction="left-to-right" evidence="14">
        <dbReference type="Rhea" id="RHEA:70244"/>
    </physiologicalReaction>
</comment>
<evidence type="ECO:0000256" key="6">
    <source>
        <dbReference type="ARBA" id="ARBA00022516"/>
    </source>
</evidence>
<dbReference type="GO" id="GO:0000139">
    <property type="term" value="C:Golgi membrane"/>
    <property type="evidence" value="ECO:0007669"/>
    <property type="project" value="UniProtKB-SubCell"/>
</dbReference>
<keyword evidence="13 16" id="KW-0472">Membrane</keyword>
<evidence type="ECO:0000256" key="8">
    <source>
        <dbReference type="ARBA" id="ARBA00022679"/>
    </source>
</evidence>
<evidence type="ECO:0000256" key="12">
    <source>
        <dbReference type="ARBA" id="ARBA00023098"/>
    </source>
</evidence>
<keyword evidence="7 17" id="KW-0328">Glycosyltransferase</keyword>
<dbReference type="SUPFAM" id="SSF53448">
    <property type="entry name" value="Nucleotide-diphospho-sugar transferases"/>
    <property type="match status" value="1"/>
</dbReference>
<dbReference type="InterPro" id="IPR029044">
    <property type="entry name" value="Nucleotide-diphossugar_trans"/>
</dbReference>
<evidence type="ECO:0000313" key="18">
    <source>
        <dbReference type="Proteomes" id="UP000507470"/>
    </source>
</evidence>
<keyword evidence="12" id="KW-0443">Lipid metabolism</keyword>
<keyword evidence="10 16" id="KW-1133">Transmembrane helix</keyword>
<accession>A0A6J8CRC7</accession>
<evidence type="ECO:0000256" key="15">
    <source>
        <dbReference type="ARBA" id="ARBA00048104"/>
    </source>
</evidence>
<evidence type="ECO:0000256" key="1">
    <source>
        <dbReference type="ARBA" id="ARBA00004653"/>
    </source>
</evidence>
<dbReference type="GO" id="GO:0006679">
    <property type="term" value="P:glucosylceramide biosynthetic process"/>
    <property type="evidence" value="ECO:0007669"/>
    <property type="project" value="TreeGrafter"/>
</dbReference>
<dbReference type="CDD" id="cd02520">
    <property type="entry name" value="Glucosylceramide_synthase"/>
    <property type="match status" value="1"/>
</dbReference>
<evidence type="ECO:0000256" key="10">
    <source>
        <dbReference type="ARBA" id="ARBA00022989"/>
    </source>
</evidence>
<evidence type="ECO:0000256" key="16">
    <source>
        <dbReference type="SAM" id="Phobius"/>
    </source>
</evidence>
<dbReference type="OrthoDB" id="1483400at2759"/>
<dbReference type="GO" id="GO:0008120">
    <property type="term" value="F:ceramide glucosyltransferase activity"/>
    <property type="evidence" value="ECO:0007669"/>
    <property type="project" value="UniProtKB-EC"/>
</dbReference>
<comment type="pathway">
    <text evidence="3">Sphingolipid metabolism.</text>
</comment>
<keyword evidence="11" id="KW-0333">Golgi apparatus</keyword>
<comment type="subcellular location">
    <subcellularLocation>
        <location evidence="1">Golgi apparatus membrane</location>
        <topology evidence="1">Multi-pass membrane protein</topology>
    </subcellularLocation>
</comment>
<evidence type="ECO:0000256" key="13">
    <source>
        <dbReference type="ARBA" id="ARBA00023136"/>
    </source>
</evidence>
<dbReference type="InterPro" id="IPR025993">
    <property type="entry name" value="Ceramide_glucosylTrfase"/>
</dbReference>
<organism evidence="17 18">
    <name type="scientific">Mytilus coruscus</name>
    <name type="common">Sea mussel</name>
    <dbReference type="NCBI Taxonomy" id="42192"/>
    <lineage>
        <taxon>Eukaryota</taxon>
        <taxon>Metazoa</taxon>
        <taxon>Spiralia</taxon>
        <taxon>Lophotrochozoa</taxon>
        <taxon>Mollusca</taxon>
        <taxon>Bivalvia</taxon>
        <taxon>Autobranchia</taxon>
        <taxon>Pteriomorphia</taxon>
        <taxon>Mytilida</taxon>
        <taxon>Mytiloidea</taxon>
        <taxon>Mytilidae</taxon>
        <taxon>Mytilinae</taxon>
        <taxon>Mytilus</taxon>
    </lineage>
</organism>
<dbReference type="PANTHER" id="PTHR12726">
    <property type="entry name" value="CERAMIDE GLUCOSYLTRANSFERASE"/>
    <property type="match status" value="1"/>
</dbReference>
<dbReference type="EMBL" id="CACVKT020005972">
    <property type="protein sequence ID" value="CAC5399088.1"/>
    <property type="molecule type" value="Genomic_DNA"/>
</dbReference>
<keyword evidence="18" id="KW-1185">Reference proteome</keyword>
<evidence type="ECO:0000256" key="11">
    <source>
        <dbReference type="ARBA" id="ARBA00023034"/>
    </source>
</evidence>
<dbReference type="Proteomes" id="UP000507470">
    <property type="component" value="Unassembled WGS sequence"/>
</dbReference>
<sequence>MESLDYTLLGLAILLFAGWCFNFFLHILAIVYGKWKLSRKLTPAIPVEELPGVTILKPVVGVDPHLYENLETFFSIKYPQYEIMFCIQDEMDSAIMVVQSLVQKYPDVDSKIFIGGKHVGANPKVNNMAIGYEAAKYDMILVSDSGIKMKEEALLDMVLHMKENVGLVHQMPYACTRKGFSSHMEKIYFATQHAKMYLTANFFNINCATGMSSLMRKNIIDEAGGLKHFSQYLAEDFFLAEMFINKGYRLRVSSYTALQNAGAYSIPLLHKRLTRWCKLRTAMTPATIFFEPISQCIVQGCLNAWAMSYLFNFTGSVVFLVHVLVWFLLDYILIRVIEGGPLPFSKFEFLVGWIINEVTYPGVILRSHFDPKIVWRNHQFRLKWGGIVEELHSKQTV</sequence>
<name>A0A6J8CRC7_MYTCO</name>
<evidence type="ECO:0000256" key="3">
    <source>
        <dbReference type="ARBA" id="ARBA00004991"/>
    </source>
</evidence>
<dbReference type="FunFam" id="3.90.550.10:FF:000041">
    <property type="entry name" value="UDP-glucose ceramide glucosyltransferase"/>
    <property type="match status" value="1"/>
</dbReference>
<evidence type="ECO:0000256" key="14">
    <source>
        <dbReference type="ARBA" id="ARBA00047869"/>
    </source>
</evidence>
<comment type="pathway">
    <text evidence="2">Lipid metabolism; sphingolipid metabolism.</text>
</comment>
<evidence type="ECO:0000256" key="4">
    <source>
        <dbReference type="ARBA" id="ARBA00006739"/>
    </source>
</evidence>
<proteinExistence type="inferred from homology"/>
<evidence type="ECO:0000256" key="9">
    <source>
        <dbReference type="ARBA" id="ARBA00022692"/>
    </source>
</evidence>
<evidence type="ECO:0000313" key="17">
    <source>
        <dbReference type="EMBL" id="CAC5399088.1"/>
    </source>
</evidence>
<keyword evidence="6" id="KW-0444">Lipid biosynthesis</keyword>
<reference evidence="17 18" key="1">
    <citation type="submission" date="2020-06" db="EMBL/GenBank/DDBJ databases">
        <authorList>
            <person name="Li R."/>
            <person name="Bekaert M."/>
        </authorList>
    </citation>
    <scope>NUCLEOTIDE SEQUENCE [LARGE SCALE GENOMIC DNA]</scope>
    <source>
        <strain evidence="18">wild</strain>
    </source>
</reference>
<dbReference type="PANTHER" id="PTHR12726:SF0">
    <property type="entry name" value="CERAMIDE GLUCOSYLTRANSFERASE"/>
    <property type="match status" value="1"/>
</dbReference>
<evidence type="ECO:0000256" key="2">
    <source>
        <dbReference type="ARBA" id="ARBA00004760"/>
    </source>
</evidence>
<evidence type="ECO:0000256" key="7">
    <source>
        <dbReference type="ARBA" id="ARBA00022676"/>
    </source>
</evidence>
<comment type="similarity">
    <text evidence="4">Belongs to the glycosyltransferase 2 family.</text>
</comment>
<dbReference type="UniPathway" id="UPA00222"/>